<dbReference type="RefSeq" id="XP_004185731.1">
    <property type="nucleotide sequence ID" value="XM_004185683.1"/>
</dbReference>
<protein>
    <submittedName>
        <fullName evidence="1">Uncharacterized protein</fullName>
    </submittedName>
</protein>
<dbReference type="VEuPathDB" id="AmoebaDB:EIN_004320"/>
<gene>
    <name evidence="1" type="ORF">EIN_004320</name>
</gene>
<dbReference type="Proteomes" id="UP000014680">
    <property type="component" value="Unassembled WGS sequence"/>
</dbReference>
<keyword evidence="2" id="KW-1185">Reference proteome</keyword>
<organism evidence="1 2">
    <name type="scientific">Entamoeba invadens IP1</name>
    <dbReference type="NCBI Taxonomy" id="370355"/>
    <lineage>
        <taxon>Eukaryota</taxon>
        <taxon>Amoebozoa</taxon>
        <taxon>Evosea</taxon>
        <taxon>Archamoebae</taxon>
        <taxon>Mastigamoebida</taxon>
        <taxon>Entamoebidae</taxon>
        <taxon>Entamoeba</taxon>
    </lineage>
</organism>
<reference evidence="1 2" key="1">
    <citation type="submission" date="2012-10" db="EMBL/GenBank/DDBJ databases">
        <authorList>
            <person name="Zafar N."/>
            <person name="Inman J."/>
            <person name="Hall N."/>
            <person name="Lorenzi H."/>
            <person name="Caler E."/>
        </authorList>
    </citation>
    <scope>NUCLEOTIDE SEQUENCE [LARGE SCALE GENOMIC DNA]</scope>
    <source>
        <strain evidence="1 2">IP1</strain>
    </source>
</reference>
<evidence type="ECO:0000313" key="2">
    <source>
        <dbReference type="Proteomes" id="UP000014680"/>
    </source>
</evidence>
<dbReference type="KEGG" id="eiv:EIN_004320"/>
<name>L7FL12_ENTIV</name>
<dbReference type="AlphaFoldDB" id="L7FL12"/>
<proteinExistence type="predicted"/>
<dbReference type="GeneID" id="14885363"/>
<evidence type="ECO:0000313" key="1">
    <source>
        <dbReference type="EMBL" id="ELP86385.1"/>
    </source>
</evidence>
<dbReference type="EMBL" id="KB206977">
    <property type="protein sequence ID" value="ELP86385.1"/>
    <property type="molecule type" value="Genomic_DNA"/>
</dbReference>
<accession>L7FL12</accession>
<sequence>MLIPIIENIRYDEVIDYQQGDVNFGSYDEDSNYLLRVFDDPTFDGIPVDKTKGLMGSVTKEVLIRVLFGIRKEIPVSVDDIDWLVKNTTIYPKMDVNKIKNSDKKCEIPVFTEAVYDKNSPFKRLEDSDYLLTGALECSRDELKAVLLKDKEIPSFYNLQKWVSERNKQVTTQVPIPIRPTVQPMEEVHQSNEMEVEVPHPEDTGFIQTGYSQQYI</sequence>